<feature type="transmembrane region" description="Helical" evidence="10">
    <location>
        <begin position="347"/>
        <end position="368"/>
    </location>
</feature>
<keyword evidence="12" id="KW-1185">Reference proteome</keyword>
<dbReference type="Pfam" id="PF08238">
    <property type="entry name" value="Sel1"/>
    <property type="match status" value="5"/>
</dbReference>
<evidence type="ECO:0000256" key="5">
    <source>
        <dbReference type="ARBA" id="ARBA00022475"/>
    </source>
</evidence>
<evidence type="ECO:0000256" key="4">
    <source>
        <dbReference type="ARBA" id="ARBA00022448"/>
    </source>
</evidence>
<feature type="transmembrane region" description="Helical" evidence="10">
    <location>
        <begin position="62"/>
        <end position="83"/>
    </location>
</feature>
<evidence type="ECO:0000256" key="9">
    <source>
        <dbReference type="SAM" id="MobiDB-lite"/>
    </source>
</evidence>
<keyword evidence="6 10" id="KW-0812">Transmembrane</keyword>
<comment type="subcellular location">
    <subcellularLocation>
        <location evidence="2">Cell membrane</location>
        <topology evidence="2">Multi-pass membrane protein</topology>
    </subcellularLocation>
</comment>
<evidence type="ECO:0000256" key="8">
    <source>
        <dbReference type="ARBA" id="ARBA00023136"/>
    </source>
</evidence>
<accession>A0A1B0DG58</accession>
<evidence type="ECO:0000256" key="7">
    <source>
        <dbReference type="ARBA" id="ARBA00022989"/>
    </source>
</evidence>
<dbReference type="Proteomes" id="UP000092462">
    <property type="component" value="Unassembled WGS sequence"/>
</dbReference>
<dbReference type="InterPro" id="IPR006597">
    <property type="entry name" value="Sel1-like"/>
</dbReference>
<evidence type="ECO:0000256" key="6">
    <source>
        <dbReference type="ARBA" id="ARBA00022692"/>
    </source>
</evidence>
<feature type="transmembrane region" description="Helical" evidence="10">
    <location>
        <begin position="414"/>
        <end position="439"/>
    </location>
</feature>
<evidence type="ECO:0000256" key="2">
    <source>
        <dbReference type="ARBA" id="ARBA00004651"/>
    </source>
</evidence>
<feature type="region of interest" description="Disordered" evidence="9">
    <location>
        <begin position="453"/>
        <end position="487"/>
    </location>
</feature>
<protein>
    <submittedName>
        <fullName evidence="11">Uncharacterized protein</fullName>
    </submittedName>
</protein>
<feature type="transmembrane region" description="Helical" evidence="10">
    <location>
        <begin position="160"/>
        <end position="180"/>
    </location>
</feature>
<feature type="compositionally biased region" description="Polar residues" evidence="9">
    <location>
        <begin position="455"/>
        <end position="466"/>
    </location>
</feature>
<feature type="transmembrane region" description="Helical" evidence="10">
    <location>
        <begin position="374"/>
        <end position="394"/>
    </location>
</feature>
<evidence type="ECO:0000256" key="1">
    <source>
        <dbReference type="ARBA" id="ARBA00000215"/>
    </source>
</evidence>
<feature type="transmembrane region" description="Helical" evidence="10">
    <location>
        <begin position="25"/>
        <end position="42"/>
    </location>
</feature>
<dbReference type="InterPro" id="IPR011990">
    <property type="entry name" value="TPR-like_helical_dom_sf"/>
</dbReference>
<keyword evidence="4" id="KW-0813">Transport</keyword>
<feature type="transmembrane region" description="Helical" evidence="10">
    <location>
        <begin position="95"/>
        <end position="116"/>
    </location>
</feature>
<dbReference type="PANTHER" id="PTHR12929">
    <property type="entry name" value="SOLUTE CARRIER FAMILY 52"/>
    <property type="match status" value="1"/>
</dbReference>
<dbReference type="VEuPathDB" id="VectorBase:PPAPM1_004776"/>
<keyword evidence="7 10" id="KW-1133">Transmembrane helix</keyword>
<dbReference type="Gene3D" id="1.25.40.10">
    <property type="entry name" value="Tetratricopeptide repeat domain"/>
    <property type="match status" value="2"/>
</dbReference>
<reference evidence="11" key="1">
    <citation type="submission" date="2022-08" db="UniProtKB">
        <authorList>
            <consortium name="EnsemblMetazoa"/>
        </authorList>
    </citation>
    <scope>IDENTIFICATION</scope>
    <source>
        <strain evidence="11">Israel</strain>
    </source>
</reference>
<evidence type="ECO:0000256" key="10">
    <source>
        <dbReference type="SAM" id="Phobius"/>
    </source>
</evidence>
<dbReference type="SUPFAM" id="SSF81901">
    <property type="entry name" value="HCP-like"/>
    <property type="match status" value="2"/>
</dbReference>
<comment type="catalytic activity">
    <reaction evidence="1">
        <text>riboflavin(in) = riboflavin(out)</text>
        <dbReference type="Rhea" id="RHEA:35015"/>
        <dbReference type="ChEBI" id="CHEBI:57986"/>
    </reaction>
</comment>
<feature type="region of interest" description="Disordered" evidence="9">
    <location>
        <begin position="536"/>
        <end position="557"/>
    </location>
</feature>
<keyword evidence="5" id="KW-1003">Cell membrane</keyword>
<proteinExistence type="inferred from homology"/>
<comment type="similarity">
    <text evidence="3">Belongs to the riboflavin transporter family.</text>
</comment>
<dbReference type="InterPro" id="IPR009357">
    <property type="entry name" value="Riboflavin_transptr"/>
</dbReference>
<dbReference type="GO" id="GO:0032217">
    <property type="term" value="F:riboflavin transmembrane transporter activity"/>
    <property type="evidence" value="ECO:0007669"/>
    <property type="project" value="InterPro"/>
</dbReference>
<dbReference type="SMART" id="SM00671">
    <property type="entry name" value="SEL1"/>
    <property type="match status" value="6"/>
</dbReference>
<feature type="transmembrane region" description="Helical" evidence="10">
    <location>
        <begin position="215"/>
        <end position="233"/>
    </location>
</feature>
<dbReference type="PANTHER" id="PTHR12929:SF10">
    <property type="entry name" value="RIBOFLAVIN TRANSPORTER"/>
    <property type="match status" value="1"/>
</dbReference>
<organism evidence="11 12">
    <name type="scientific">Phlebotomus papatasi</name>
    <name type="common">Sandfly</name>
    <dbReference type="NCBI Taxonomy" id="29031"/>
    <lineage>
        <taxon>Eukaryota</taxon>
        <taxon>Metazoa</taxon>
        <taxon>Ecdysozoa</taxon>
        <taxon>Arthropoda</taxon>
        <taxon>Hexapoda</taxon>
        <taxon>Insecta</taxon>
        <taxon>Pterygota</taxon>
        <taxon>Neoptera</taxon>
        <taxon>Endopterygota</taxon>
        <taxon>Diptera</taxon>
        <taxon>Nematocera</taxon>
        <taxon>Psychodoidea</taxon>
        <taxon>Psychodidae</taxon>
        <taxon>Phlebotomus</taxon>
        <taxon>Phlebotomus</taxon>
    </lineage>
</organism>
<feature type="transmembrane region" description="Helical" evidence="10">
    <location>
        <begin position="287"/>
        <end position="306"/>
    </location>
</feature>
<dbReference type="EMBL" id="AJVK01059299">
    <property type="status" value="NOT_ANNOTATED_CDS"/>
    <property type="molecule type" value="Genomic_DNA"/>
</dbReference>
<feature type="transmembrane region" description="Helical" evidence="10">
    <location>
        <begin position="318"/>
        <end position="340"/>
    </location>
</feature>
<dbReference type="EnsemblMetazoa" id="PPAI007019-RA">
    <property type="protein sequence ID" value="PPAI007019-PA"/>
    <property type="gene ID" value="PPAI007019"/>
</dbReference>
<dbReference type="VEuPathDB" id="VectorBase:PPAI007019"/>
<keyword evidence="8 10" id="KW-0472">Membrane</keyword>
<evidence type="ECO:0000256" key="3">
    <source>
        <dbReference type="ARBA" id="ARBA00006366"/>
    </source>
</evidence>
<evidence type="ECO:0000313" key="11">
    <source>
        <dbReference type="EnsemblMetazoa" id="PPAI007019-PA"/>
    </source>
</evidence>
<feature type="transmembrane region" description="Helical" evidence="10">
    <location>
        <begin position="128"/>
        <end position="148"/>
    </location>
</feature>
<sequence>MSPGLSADETMKLTSYKSFLHERKVLVDFLAILFGIGSWIGINSTFVQFPLLVAAAPEGWDLPSYIVVIIQLGNLGPLAYTLVQKYSPKKILDANVIYGILAVGCAAALAMCFVYDVTAIVGGVERSVWLFVVVFFLALVGCSSSVLFMPYMGRFREIYLITYLIGEGLSGFLPSILALIQGVRGNAHCVLRNNTEGQSEYELYTPPPRFETQHFFAFVTTFMAVSLGAFILLENLRICRKEYVAVKIEKGNKYTYDESSKFNESGEQLSVQEDSQVTSLSVTTYRILLILMAIICMFGNGIFPSIQSYSCLPYGNIAYHLTVTLSSIANPLACFLAVFLPHTSIRLITILSSIATAIGIYAVTTAVMSPAPPLLGNIWGEILVVISWTILNGLISYMKLSITSIFRFQGGKSLVWVGGVSQVGSFTGAILAFVLINYAGIFISYTPTCPAGPDGTTTRSTQPSESNLRKHSGGDSDDTEDAPGNQDTLHIYSPIKLVKAPDLSQEKDPQKVSEMLSDILEKHTKWIEKMEEEIKEIDSENKESASETTKEPTPEELKAQSLYEEALSVLNRTHPLRSIAYGLIEEAANAGHAKARAQYAWFRLLGNPMLNMNMTLVHEIFSELATEGLPEAHMGLGLMYATGIGVNVSQAKALVHYTMAALGDNTWAQMALGYRYWAGVSVASSCEKALDFYRRVATKVASEVTFSGGAATHRIRLLDEVENSGMSSGILDNDLIEYYQLLADKGDVQAQVGLGQLHYQGGRGIPLDHYKALQYFSQGALAGNAIAMAYLGKIYLEGSDNIKADNVTALKYFKKAAELGNPVGQSGLGIMYLQGKEYPRTQPRPSATSPKPLTKDGSMMAYKYFNLASQSGHVLAYYNLGQMHAIGLGMIRSCPTAVELFKNVAERGKWGEILMLAHQDYRDHKYLAAFMQYALMSELGYEVAQSNAAFLLDK</sequence>
<evidence type="ECO:0000313" key="12">
    <source>
        <dbReference type="Proteomes" id="UP000092462"/>
    </source>
</evidence>
<dbReference type="AlphaFoldDB" id="A0A1B0DG58"/>
<dbReference type="GO" id="GO:0005886">
    <property type="term" value="C:plasma membrane"/>
    <property type="evidence" value="ECO:0007669"/>
    <property type="project" value="UniProtKB-SubCell"/>
</dbReference>
<name>A0A1B0DG58_PHLPP</name>
<dbReference type="Pfam" id="PF06237">
    <property type="entry name" value="SLC52_ribofla_tr"/>
    <property type="match status" value="1"/>
</dbReference>